<dbReference type="EMBL" id="CP058529">
    <property type="protein sequence ID" value="QLG28572.1"/>
    <property type="molecule type" value="Genomic_DNA"/>
</dbReference>
<dbReference type="InterPro" id="IPR007267">
    <property type="entry name" value="GtrA_DPMS_TM"/>
</dbReference>
<sequence length="170" mass="17342">MTDGGDGGGVVEGGTSADSADGAESAVTELASGTRIGQFVSVGVAGATVETVIVALLTAGFAAPPLAAKALGAETSISLMFLLNDRYTFADEGDAGLAALGRRWGRSHLVRLGGLTVAFVVLWLLTARTDVQLVIAGADFWPTVANVIGIGVGMVLNYVAESLFTWRVLD</sequence>
<evidence type="ECO:0000256" key="4">
    <source>
        <dbReference type="ARBA" id="ARBA00022989"/>
    </source>
</evidence>
<evidence type="ECO:0000259" key="8">
    <source>
        <dbReference type="Pfam" id="PF04138"/>
    </source>
</evidence>
<evidence type="ECO:0000256" key="3">
    <source>
        <dbReference type="ARBA" id="ARBA00022692"/>
    </source>
</evidence>
<feature type="transmembrane region" description="Helical" evidence="7">
    <location>
        <begin position="109"/>
        <end position="128"/>
    </location>
</feature>
<dbReference type="OrthoDB" id="44002at2157"/>
<keyword evidence="3 7" id="KW-0812">Transmembrane</keyword>
<dbReference type="RefSeq" id="WP_179170146.1">
    <property type="nucleotide sequence ID" value="NZ_CP058529.1"/>
</dbReference>
<keyword evidence="4 7" id="KW-1133">Transmembrane helix</keyword>
<keyword evidence="10" id="KW-1185">Reference proteome</keyword>
<dbReference type="GO" id="GO:0000271">
    <property type="term" value="P:polysaccharide biosynthetic process"/>
    <property type="evidence" value="ECO:0007669"/>
    <property type="project" value="InterPro"/>
</dbReference>
<evidence type="ECO:0000313" key="9">
    <source>
        <dbReference type="EMBL" id="QLG28572.1"/>
    </source>
</evidence>
<keyword evidence="5 7" id="KW-0472">Membrane</keyword>
<dbReference type="GO" id="GO:0005886">
    <property type="term" value="C:plasma membrane"/>
    <property type="evidence" value="ECO:0007669"/>
    <property type="project" value="TreeGrafter"/>
</dbReference>
<evidence type="ECO:0000313" key="10">
    <source>
        <dbReference type="Proteomes" id="UP000509750"/>
    </source>
</evidence>
<organism evidence="9 10">
    <name type="scientific">Halorarum halophilum</name>
    <dbReference type="NCBI Taxonomy" id="2743090"/>
    <lineage>
        <taxon>Archaea</taxon>
        <taxon>Methanobacteriati</taxon>
        <taxon>Methanobacteriota</taxon>
        <taxon>Stenosarchaea group</taxon>
        <taxon>Halobacteria</taxon>
        <taxon>Halobacteriales</taxon>
        <taxon>Haloferacaceae</taxon>
        <taxon>Halorarum</taxon>
    </lineage>
</organism>
<dbReference type="PANTHER" id="PTHR38459:SF1">
    <property type="entry name" value="PROPHAGE BACTOPRENOL-LINKED GLUCOSE TRANSLOCASE HOMOLOG"/>
    <property type="match status" value="1"/>
</dbReference>
<proteinExistence type="inferred from homology"/>
<feature type="region of interest" description="Disordered" evidence="6">
    <location>
        <begin position="1"/>
        <end position="24"/>
    </location>
</feature>
<dbReference type="PANTHER" id="PTHR38459">
    <property type="entry name" value="PROPHAGE BACTOPRENOL-LINKED GLUCOSE TRANSLOCASE HOMOLOG"/>
    <property type="match status" value="1"/>
</dbReference>
<dbReference type="KEGG" id="halg:HUG10_13905"/>
<dbReference type="Pfam" id="PF04138">
    <property type="entry name" value="GtrA_DPMS_TM"/>
    <property type="match status" value="1"/>
</dbReference>
<evidence type="ECO:0000256" key="2">
    <source>
        <dbReference type="ARBA" id="ARBA00009399"/>
    </source>
</evidence>
<gene>
    <name evidence="9" type="ORF">HUG10_13905</name>
</gene>
<name>A0A7D5GCX7_9EURY</name>
<dbReference type="AlphaFoldDB" id="A0A7D5GCX7"/>
<dbReference type="Proteomes" id="UP000509750">
    <property type="component" value="Chromosome"/>
</dbReference>
<comment type="similarity">
    <text evidence="2">Belongs to the GtrA family.</text>
</comment>
<protein>
    <submittedName>
        <fullName evidence="9">GtrA family protein</fullName>
    </submittedName>
</protein>
<comment type="subcellular location">
    <subcellularLocation>
        <location evidence="1">Membrane</location>
        <topology evidence="1">Multi-pass membrane protein</topology>
    </subcellularLocation>
</comment>
<feature type="compositionally biased region" description="Gly residues" evidence="6">
    <location>
        <begin position="1"/>
        <end position="12"/>
    </location>
</feature>
<feature type="transmembrane region" description="Helical" evidence="7">
    <location>
        <begin position="140"/>
        <end position="160"/>
    </location>
</feature>
<dbReference type="GeneID" id="56029948"/>
<dbReference type="InterPro" id="IPR051401">
    <property type="entry name" value="GtrA_CellWall_Glycosyl"/>
</dbReference>
<evidence type="ECO:0000256" key="5">
    <source>
        <dbReference type="ARBA" id="ARBA00023136"/>
    </source>
</evidence>
<feature type="domain" description="GtrA/DPMS transmembrane" evidence="8">
    <location>
        <begin position="38"/>
        <end position="166"/>
    </location>
</feature>
<evidence type="ECO:0000256" key="6">
    <source>
        <dbReference type="SAM" id="MobiDB-lite"/>
    </source>
</evidence>
<accession>A0A7D5GCX7</accession>
<reference evidence="9 10" key="1">
    <citation type="submission" date="2020-07" db="EMBL/GenBank/DDBJ databases">
        <title>Gai3-2, isolated from salt lake.</title>
        <authorList>
            <person name="Cui H."/>
            <person name="Shi X."/>
        </authorList>
    </citation>
    <scope>NUCLEOTIDE SEQUENCE [LARGE SCALE GENOMIC DNA]</scope>
    <source>
        <strain evidence="9 10">Gai3-2</strain>
    </source>
</reference>
<evidence type="ECO:0000256" key="1">
    <source>
        <dbReference type="ARBA" id="ARBA00004141"/>
    </source>
</evidence>
<evidence type="ECO:0000256" key="7">
    <source>
        <dbReference type="SAM" id="Phobius"/>
    </source>
</evidence>